<dbReference type="InterPro" id="IPR015947">
    <property type="entry name" value="PUA-like_sf"/>
</dbReference>
<dbReference type="EMBL" id="BAAAJE010000006">
    <property type="protein sequence ID" value="GAA1138618.1"/>
    <property type="molecule type" value="Genomic_DNA"/>
</dbReference>
<dbReference type="SUPFAM" id="SSF88697">
    <property type="entry name" value="PUA domain-like"/>
    <property type="match status" value="1"/>
</dbReference>
<dbReference type="Proteomes" id="UP001499979">
    <property type="component" value="Unassembled WGS sequence"/>
</dbReference>
<proteinExistence type="predicted"/>
<protein>
    <recommendedName>
        <fullName evidence="3">ASCH domain-containing protein</fullName>
    </recommendedName>
</protein>
<sequence length="159" mass="17582">MMALSIRQPYLWAICRGGKDVENRANKRGQEAARKQFLPASGRTVLLHASSRWEGEEAFRVVRHRTGLDVTAGGPRADTAWFGDGGFVATARVEAIHTADACYDPLSGRMCSRWAEENAAHLVLGEVRVLHRPVPYRGALGLFKVEDATVLSQIRRQLA</sequence>
<organism evidence="1 2">
    <name type="scientific">Nocardioides aquiterrae</name>
    <dbReference type="NCBI Taxonomy" id="203799"/>
    <lineage>
        <taxon>Bacteria</taxon>
        <taxon>Bacillati</taxon>
        <taxon>Actinomycetota</taxon>
        <taxon>Actinomycetes</taxon>
        <taxon>Propionibacteriales</taxon>
        <taxon>Nocardioidaceae</taxon>
        <taxon>Nocardioides</taxon>
    </lineage>
</organism>
<evidence type="ECO:0008006" key="3">
    <source>
        <dbReference type="Google" id="ProtNLM"/>
    </source>
</evidence>
<accession>A0ABN1UC30</accession>
<comment type="caution">
    <text evidence="1">The sequence shown here is derived from an EMBL/GenBank/DDBJ whole genome shotgun (WGS) entry which is preliminary data.</text>
</comment>
<reference evidence="1 2" key="1">
    <citation type="journal article" date="2019" name="Int. J. Syst. Evol. Microbiol.">
        <title>The Global Catalogue of Microorganisms (GCM) 10K type strain sequencing project: providing services to taxonomists for standard genome sequencing and annotation.</title>
        <authorList>
            <consortium name="The Broad Institute Genomics Platform"/>
            <consortium name="The Broad Institute Genome Sequencing Center for Infectious Disease"/>
            <person name="Wu L."/>
            <person name="Ma J."/>
        </authorList>
    </citation>
    <scope>NUCLEOTIDE SEQUENCE [LARGE SCALE GENOMIC DNA]</scope>
    <source>
        <strain evidence="1 2">JCM 11813</strain>
    </source>
</reference>
<gene>
    <name evidence="1" type="ORF">GCM10009606_17980</name>
</gene>
<evidence type="ECO:0000313" key="1">
    <source>
        <dbReference type="EMBL" id="GAA1138618.1"/>
    </source>
</evidence>
<evidence type="ECO:0000313" key="2">
    <source>
        <dbReference type="Proteomes" id="UP001499979"/>
    </source>
</evidence>
<dbReference type="Gene3D" id="2.30.130.30">
    <property type="entry name" value="Hypothetical protein"/>
    <property type="match status" value="1"/>
</dbReference>
<name>A0ABN1UC30_9ACTN</name>
<keyword evidence="2" id="KW-1185">Reference proteome</keyword>